<dbReference type="EMBL" id="OR769219">
    <property type="protein sequence ID" value="WQJ51421.1"/>
    <property type="molecule type" value="Genomic_DNA"/>
</dbReference>
<accession>A0ABZ0YZY2</accession>
<sequence length="112" mass="12978">MEKHVYTFGDLKKGDHIFRYRIVNDKAKIETLVIENIKITDNKAIISIKDSGTIYTIDKDRQYITGGNNDDWSSSALVSDYELVEFMRTIINITKQPLIRAHTNIIDFILNK</sequence>
<reference evidence="1 2" key="1">
    <citation type="submission" date="2023-11" db="EMBL/GenBank/DDBJ databases">
        <authorList>
            <person name="Cook R."/>
            <person name="Crisci M."/>
            <person name="Pye H."/>
            <person name="Adriaenssens E."/>
            <person name="Santini J."/>
        </authorList>
    </citation>
    <scope>NUCLEOTIDE SEQUENCE [LARGE SCALE GENOMIC DNA]</scope>
    <source>
        <strain evidence="1">Lak_Megaphage_RVC_AP3_GC26</strain>
    </source>
</reference>
<protein>
    <submittedName>
        <fullName evidence="1">Uncharacterized protein</fullName>
    </submittedName>
</protein>
<dbReference type="Proteomes" id="UP001348805">
    <property type="component" value="Segment"/>
</dbReference>
<proteinExistence type="predicted"/>
<keyword evidence="2" id="KW-1185">Reference proteome</keyword>
<evidence type="ECO:0000313" key="2">
    <source>
        <dbReference type="Proteomes" id="UP001348805"/>
    </source>
</evidence>
<organism evidence="1 2">
    <name type="scientific">phage Lak_Megaphage_RVC_AP3_GC26</name>
    <dbReference type="NCBI Taxonomy" id="3109225"/>
    <lineage>
        <taxon>Viruses</taxon>
        <taxon>Duplodnaviria</taxon>
        <taxon>Heunggongvirae</taxon>
        <taxon>Uroviricota</taxon>
        <taxon>Caudoviricetes</taxon>
        <taxon>Caudoviricetes code 15 clade</taxon>
    </lineage>
</organism>
<name>A0ABZ0YZY2_9CAUD</name>
<evidence type="ECO:0000313" key="1">
    <source>
        <dbReference type="EMBL" id="WQJ51421.1"/>
    </source>
</evidence>